<keyword evidence="1" id="KW-0812">Transmembrane</keyword>
<evidence type="ECO:0000313" key="3">
    <source>
        <dbReference type="Proteomes" id="UP000318733"/>
    </source>
</evidence>
<dbReference type="OrthoDB" id="9790326at2"/>
<dbReference type="Proteomes" id="UP000318733">
    <property type="component" value="Unassembled WGS sequence"/>
</dbReference>
<dbReference type="AlphaFoldDB" id="A0A556MSL0"/>
<dbReference type="RefSeq" id="WP_144246349.1">
    <property type="nucleotide sequence ID" value="NZ_VLPK01000001.1"/>
</dbReference>
<sequence length="135" mass="15194">MATTSKPWAMLHAKCPRCRRGDMFSGKVYSLATNKINIDCPRCGMHFEIEPGYFYAAMYVSYALNVATSFAIAVLTYVVTRNTTSPWLYCGVVIGGCFLLAPVIFRASRVLLLYWLSPKIHYQPYLDVDDTTANT</sequence>
<proteinExistence type="predicted"/>
<keyword evidence="1" id="KW-0472">Membrane</keyword>
<evidence type="ECO:0000256" key="1">
    <source>
        <dbReference type="SAM" id="Phobius"/>
    </source>
</evidence>
<protein>
    <submittedName>
        <fullName evidence="2">DUF983 domain-containing protein</fullName>
    </submittedName>
</protein>
<feature type="transmembrane region" description="Helical" evidence="1">
    <location>
        <begin position="52"/>
        <end position="80"/>
    </location>
</feature>
<organism evidence="2 3">
    <name type="scientific">Mucilaginibacter corticis</name>
    <dbReference type="NCBI Taxonomy" id="2597670"/>
    <lineage>
        <taxon>Bacteria</taxon>
        <taxon>Pseudomonadati</taxon>
        <taxon>Bacteroidota</taxon>
        <taxon>Sphingobacteriia</taxon>
        <taxon>Sphingobacteriales</taxon>
        <taxon>Sphingobacteriaceae</taxon>
        <taxon>Mucilaginibacter</taxon>
    </lineage>
</organism>
<comment type="caution">
    <text evidence="2">The sequence shown here is derived from an EMBL/GenBank/DDBJ whole genome shotgun (WGS) entry which is preliminary data.</text>
</comment>
<feature type="transmembrane region" description="Helical" evidence="1">
    <location>
        <begin position="86"/>
        <end position="105"/>
    </location>
</feature>
<keyword evidence="3" id="KW-1185">Reference proteome</keyword>
<evidence type="ECO:0000313" key="2">
    <source>
        <dbReference type="EMBL" id="TSJ42779.1"/>
    </source>
</evidence>
<accession>A0A556MSL0</accession>
<keyword evidence="1" id="KW-1133">Transmembrane helix</keyword>
<gene>
    <name evidence="2" type="ORF">FO440_00900</name>
</gene>
<reference evidence="2 3" key="1">
    <citation type="submission" date="2019-07" db="EMBL/GenBank/DDBJ databases">
        <authorList>
            <person name="Huq M.A."/>
        </authorList>
    </citation>
    <scope>NUCLEOTIDE SEQUENCE [LARGE SCALE GENOMIC DNA]</scope>
    <source>
        <strain evidence="2 3">MAH-19</strain>
    </source>
</reference>
<dbReference type="EMBL" id="VLPK01000001">
    <property type="protein sequence ID" value="TSJ42779.1"/>
    <property type="molecule type" value="Genomic_DNA"/>
</dbReference>
<name>A0A556MSL0_9SPHI</name>